<keyword evidence="4" id="KW-0472">Membrane</keyword>
<feature type="transmembrane region" description="Helical" evidence="4">
    <location>
        <begin position="149"/>
        <end position="170"/>
    </location>
</feature>
<keyword evidence="6" id="KW-0548">Nucleotidyltransferase</keyword>
<feature type="transmembrane region" description="Helical" evidence="4">
    <location>
        <begin position="217"/>
        <end position="237"/>
    </location>
</feature>
<keyword evidence="4" id="KW-1133">Transmembrane helix</keyword>
<evidence type="ECO:0000313" key="7">
    <source>
        <dbReference type="Proteomes" id="UP001438953"/>
    </source>
</evidence>
<dbReference type="RefSeq" id="WP_339112459.1">
    <property type="nucleotide sequence ID" value="NZ_JAYWLC010000001.1"/>
</dbReference>
<dbReference type="InterPro" id="IPR000160">
    <property type="entry name" value="GGDEF_dom"/>
</dbReference>
<keyword evidence="7" id="KW-1185">Reference proteome</keyword>
<feature type="transmembrane region" description="Helical" evidence="4">
    <location>
        <begin position="21"/>
        <end position="45"/>
    </location>
</feature>
<feature type="transmembrane region" description="Helical" evidence="4">
    <location>
        <begin position="243"/>
        <end position="264"/>
    </location>
</feature>
<comment type="caution">
    <text evidence="6">The sequence shown here is derived from an EMBL/GenBank/DDBJ whole genome shotgun (WGS) entry which is preliminary data.</text>
</comment>
<dbReference type="Pfam" id="PF00990">
    <property type="entry name" value="GGDEF"/>
    <property type="match status" value="1"/>
</dbReference>
<dbReference type="PANTHER" id="PTHR45138:SF9">
    <property type="entry name" value="DIGUANYLATE CYCLASE DGCM-RELATED"/>
    <property type="match status" value="1"/>
</dbReference>
<feature type="transmembrane region" description="Helical" evidence="4">
    <location>
        <begin position="65"/>
        <end position="83"/>
    </location>
</feature>
<feature type="transmembrane region" description="Helical" evidence="4">
    <location>
        <begin position="176"/>
        <end position="196"/>
    </location>
</feature>
<dbReference type="PANTHER" id="PTHR45138">
    <property type="entry name" value="REGULATORY COMPONENTS OF SENSORY TRANSDUCTION SYSTEM"/>
    <property type="match status" value="1"/>
</dbReference>
<feature type="transmembrane region" description="Helical" evidence="4">
    <location>
        <begin position="124"/>
        <end position="142"/>
    </location>
</feature>
<dbReference type="InterPro" id="IPR043128">
    <property type="entry name" value="Rev_trsase/Diguanyl_cyclase"/>
</dbReference>
<evidence type="ECO:0000256" key="1">
    <source>
        <dbReference type="ARBA" id="ARBA00012528"/>
    </source>
</evidence>
<organism evidence="6 7">
    <name type="scientific">Thioclava kandeliae</name>
    <dbReference type="NCBI Taxonomy" id="3070818"/>
    <lineage>
        <taxon>Bacteria</taxon>
        <taxon>Pseudomonadati</taxon>
        <taxon>Pseudomonadota</taxon>
        <taxon>Alphaproteobacteria</taxon>
        <taxon>Rhodobacterales</taxon>
        <taxon>Paracoccaceae</taxon>
        <taxon>Thioclava</taxon>
    </lineage>
</organism>
<evidence type="ECO:0000256" key="4">
    <source>
        <dbReference type="SAM" id="Phobius"/>
    </source>
</evidence>
<gene>
    <name evidence="6" type="ORF">VSX56_00550</name>
</gene>
<dbReference type="EC" id="2.7.7.65" evidence="1"/>
<evidence type="ECO:0000256" key="3">
    <source>
        <dbReference type="SAM" id="MobiDB-lite"/>
    </source>
</evidence>
<keyword evidence="4" id="KW-0812">Transmembrane</keyword>
<evidence type="ECO:0000313" key="6">
    <source>
        <dbReference type="EMBL" id="MER5170249.1"/>
    </source>
</evidence>
<dbReference type="NCBIfam" id="TIGR00254">
    <property type="entry name" value="GGDEF"/>
    <property type="match status" value="1"/>
</dbReference>
<dbReference type="InterPro" id="IPR029787">
    <property type="entry name" value="Nucleotide_cyclase"/>
</dbReference>
<comment type="catalytic activity">
    <reaction evidence="2">
        <text>2 GTP = 3',3'-c-di-GMP + 2 diphosphate</text>
        <dbReference type="Rhea" id="RHEA:24898"/>
        <dbReference type="ChEBI" id="CHEBI:33019"/>
        <dbReference type="ChEBI" id="CHEBI:37565"/>
        <dbReference type="ChEBI" id="CHEBI:58805"/>
        <dbReference type="EC" id="2.7.7.65"/>
    </reaction>
</comment>
<feature type="domain" description="GGDEF" evidence="5">
    <location>
        <begin position="314"/>
        <end position="444"/>
    </location>
</feature>
<dbReference type="GO" id="GO:0052621">
    <property type="term" value="F:diguanylate cyclase activity"/>
    <property type="evidence" value="ECO:0007669"/>
    <property type="project" value="UniProtKB-EC"/>
</dbReference>
<protein>
    <recommendedName>
        <fullName evidence="1">diguanylate cyclase</fullName>
        <ecNumber evidence="1">2.7.7.65</ecNumber>
    </recommendedName>
</protein>
<name>A0ABV1SCP5_9RHOB</name>
<dbReference type="PROSITE" id="PS50887">
    <property type="entry name" value="GGDEF"/>
    <property type="match status" value="1"/>
</dbReference>
<proteinExistence type="predicted"/>
<dbReference type="SUPFAM" id="SSF55073">
    <property type="entry name" value="Nucleotide cyclase"/>
    <property type="match status" value="1"/>
</dbReference>
<sequence>MLSDEQTRASSRSINSERTSMADWFFVVSIFPALAVLLLAMVPLFGHWLPQSGIFSAIPLVKGTHPMTSIMAILLSVSLLLPLEGRWTGHVARLLAGLCLLLAAGRFVPQLSSVYELSQHNVKTGYNSAMVFLILSLARIGLEGERPSLGQFATFTAPVILFPALIGYIFGDDGLYGYMSLATALMAGGLILGLLCRRATTGLVASLFLMDMFRVDLALGVIAPVFVGLGLVYFMGYGPYRQIVAVVIAHTVALNVLIQIVGMHRSSAIERRRRELEEQRLWDIVTDEVTGLYNRGALRQRFSEMADEARETRAALSIVVLDLDGFDRVNALSGFEHGDKVLRDVAQAILPLMRDDDFIGRAHADEFLIFLPGLRAAEVAVIARRLCKAVRMLGHQTEDGPLTASAGVARWHFSETSKQLYERALAALEVARIRGGDQACVAPGPDGTNAVWRTVEDAPVAGWTPVTPSPGSGAEDGAPMPEQGKSTLDQWQLPEFSDLSQVRLASAKPGE</sequence>
<dbReference type="EMBL" id="JAYWLC010000001">
    <property type="protein sequence ID" value="MER5170249.1"/>
    <property type="molecule type" value="Genomic_DNA"/>
</dbReference>
<dbReference type="Gene3D" id="3.30.70.270">
    <property type="match status" value="1"/>
</dbReference>
<dbReference type="SMART" id="SM00267">
    <property type="entry name" value="GGDEF"/>
    <property type="match status" value="1"/>
</dbReference>
<dbReference type="CDD" id="cd01949">
    <property type="entry name" value="GGDEF"/>
    <property type="match status" value="1"/>
</dbReference>
<accession>A0ABV1SCP5</accession>
<evidence type="ECO:0000259" key="5">
    <source>
        <dbReference type="PROSITE" id="PS50887"/>
    </source>
</evidence>
<feature type="region of interest" description="Disordered" evidence="3">
    <location>
        <begin position="460"/>
        <end position="491"/>
    </location>
</feature>
<dbReference type="InterPro" id="IPR050469">
    <property type="entry name" value="Diguanylate_Cyclase"/>
</dbReference>
<evidence type="ECO:0000256" key="2">
    <source>
        <dbReference type="ARBA" id="ARBA00034247"/>
    </source>
</evidence>
<dbReference type="Proteomes" id="UP001438953">
    <property type="component" value="Unassembled WGS sequence"/>
</dbReference>
<reference evidence="6 7" key="1">
    <citation type="submission" date="2024-06" db="EMBL/GenBank/DDBJ databases">
        <title>Thioclava kandeliae sp. nov. from a rhizosphere soil sample of Kandelia candel in a mangrove.</title>
        <authorList>
            <person name="Mu T."/>
        </authorList>
    </citation>
    <scope>NUCLEOTIDE SEQUENCE [LARGE SCALE GENOMIC DNA]</scope>
    <source>
        <strain evidence="6 7">CPCC 100088</strain>
    </source>
</reference>
<keyword evidence="6" id="KW-0808">Transferase</keyword>
<feature type="transmembrane region" description="Helical" evidence="4">
    <location>
        <begin position="95"/>
        <end position="112"/>
    </location>
</feature>